<dbReference type="RefSeq" id="YP_009126311.1">
    <property type="nucleotide sequence ID" value="NC_026607.2"/>
</dbReference>
<dbReference type="EMBL" id="KJ000058">
    <property type="protein sequence ID" value="AHJ86958.1"/>
    <property type="molecule type" value="Genomic_DNA"/>
</dbReference>
<dbReference type="GeneID" id="23681121"/>
<protein>
    <submittedName>
        <fullName evidence="1">Uncharacterized protein</fullName>
    </submittedName>
</protein>
<sequence length="73" mass="8693">MVFRTFKKNYVYTVRKQIIHVNVSWKNTSVKLRLYYSTNKTLDKNKEADYGLKSSISICAYWNYVCSSTCRHV</sequence>
<dbReference type="KEGG" id="vg:23681121"/>
<gene>
    <name evidence="1" type="ORF">STP4a_103</name>
</gene>
<reference evidence="1" key="1">
    <citation type="submission" date="2015-06" db="EMBL/GenBank/DDBJ databases">
        <title>Genomic characterization of STP4-a, a novel T4 virulent phage infecting Salmonella.</title>
        <authorList>
            <person name="Li M."/>
            <person name="Wang J."/>
            <person name="Lin H."/>
            <person name="Han F."/>
        </authorList>
    </citation>
    <scope>NUCLEOTIDE SEQUENCE [LARGE SCALE GENOMIC DNA]</scope>
</reference>
<keyword evidence="2" id="KW-1185">Reference proteome</keyword>
<evidence type="ECO:0000313" key="2">
    <source>
        <dbReference type="Proteomes" id="UP000032000"/>
    </source>
</evidence>
<accession>A0A0B4LA95</accession>
<dbReference type="Proteomes" id="UP000032000">
    <property type="component" value="Segment"/>
</dbReference>
<evidence type="ECO:0000313" key="1">
    <source>
        <dbReference type="EMBL" id="AHJ86958.1"/>
    </source>
</evidence>
<name>A0A0B4LA95_9CAUD</name>
<organism evidence="1 2">
    <name type="scientific">Salmonella phage STP4-a</name>
    <dbReference type="NCBI Taxonomy" id="1445860"/>
    <lineage>
        <taxon>Viruses</taxon>
        <taxon>Duplodnaviria</taxon>
        <taxon>Heunggongvirae</taxon>
        <taxon>Uroviricota</taxon>
        <taxon>Caudoviricetes</taxon>
        <taxon>Pantevenvirales</taxon>
        <taxon>Straboviridae</taxon>
        <taxon>Tevenvirinae</taxon>
        <taxon>Gelderlandvirus</taxon>
        <taxon>Gelderlandvirus stp4a</taxon>
    </lineage>
</organism>
<proteinExistence type="predicted"/>